<proteinExistence type="predicted"/>
<dbReference type="Proteomes" id="UP000004358">
    <property type="component" value="Unassembled WGS sequence"/>
</dbReference>
<dbReference type="RefSeq" id="WP_002655200.1">
    <property type="nucleotide sequence ID" value="NZ_CH672377.1"/>
</dbReference>
<feature type="chain" id="PRO_5002663889" evidence="1">
    <location>
        <begin position="21"/>
        <end position="412"/>
    </location>
</feature>
<dbReference type="Pfam" id="PF14100">
    <property type="entry name" value="DUF6807"/>
    <property type="match status" value="1"/>
</dbReference>
<protein>
    <submittedName>
        <fullName evidence="2">Uncharacterized protein</fullName>
    </submittedName>
</protein>
<organism evidence="2 3">
    <name type="scientific">Blastopirellula marina DSM 3645</name>
    <dbReference type="NCBI Taxonomy" id="314230"/>
    <lineage>
        <taxon>Bacteria</taxon>
        <taxon>Pseudomonadati</taxon>
        <taxon>Planctomycetota</taxon>
        <taxon>Planctomycetia</taxon>
        <taxon>Pirellulales</taxon>
        <taxon>Pirellulaceae</taxon>
        <taxon>Blastopirellula</taxon>
    </lineage>
</organism>
<evidence type="ECO:0000313" key="2">
    <source>
        <dbReference type="EMBL" id="EAQ78723.1"/>
    </source>
</evidence>
<dbReference type="STRING" id="314230.DSM3645_08020"/>
<reference evidence="2 3" key="1">
    <citation type="submission" date="2006-02" db="EMBL/GenBank/DDBJ databases">
        <authorList>
            <person name="Amann R."/>
            <person name="Ferriera S."/>
            <person name="Johnson J."/>
            <person name="Kravitz S."/>
            <person name="Halpern A."/>
            <person name="Remington K."/>
            <person name="Beeson K."/>
            <person name="Tran B."/>
            <person name="Rogers Y.-H."/>
            <person name="Friedman R."/>
            <person name="Venter J.C."/>
        </authorList>
    </citation>
    <scope>NUCLEOTIDE SEQUENCE [LARGE SCALE GENOMIC DNA]</scope>
    <source>
        <strain evidence="2 3">DSM 3645</strain>
    </source>
</reference>
<gene>
    <name evidence="2" type="ORF">DSM3645_08020</name>
</gene>
<dbReference type="EMBL" id="AANZ01000019">
    <property type="protein sequence ID" value="EAQ78723.1"/>
    <property type="molecule type" value="Genomic_DNA"/>
</dbReference>
<evidence type="ECO:0000313" key="3">
    <source>
        <dbReference type="Proteomes" id="UP000004358"/>
    </source>
</evidence>
<name>A3ZY12_9BACT</name>
<dbReference type="AlphaFoldDB" id="A3ZY12"/>
<evidence type="ECO:0000256" key="1">
    <source>
        <dbReference type="SAM" id="SignalP"/>
    </source>
</evidence>
<feature type="signal peptide" evidence="1">
    <location>
        <begin position="1"/>
        <end position="20"/>
    </location>
</feature>
<comment type="caution">
    <text evidence="2">The sequence shown here is derived from an EMBL/GenBank/DDBJ whole genome shotgun (WGS) entry which is preliminary data.</text>
</comment>
<accession>A3ZY12</accession>
<dbReference type="OrthoDB" id="253611at2"/>
<dbReference type="HOGENOM" id="CLU_625363_0_0_0"/>
<sequence>MFRTLIALALTLLVCDAAFAANLKLQITAADQAEINIPVTVAVPAANAGDAQVATVSLSDGTKLTGQLTAPRLLSSADAAKERELTFVVPKLEAGAKLTATVDFGGGASGEQFSWKDEPGKSLDLLDGDKPVLRYMYETLDDSSAERRHETFKVYHHVFDMDGENLLTKGPGGLFQHHRGLFYGFNRISYSANGKQQNADVWHCSKGESQAHVQVLHSEAGPVLGRQLLQIEWRGRNGEAFAVEERELTVYRTPEGRLIEFASRLHSKVADLKLDGDPQHAGFQFRATQFVPDNTAKKTFYIRPDGKGKPGSFRNWPGQKDHVDLPWNVLVFEAFDKTYSSCYLDRPTNPKPARFSERDYGRFGSYFATDVSPEQPLDVNYRIYLTEGEIAPATIAESYASFNQPPQVSIVE</sequence>
<keyword evidence="1" id="KW-0732">Signal</keyword>
<dbReference type="InterPro" id="IPR029475">
    <property type="entry name" value="DUF6807"/>
</dbReference>
<dbReference type="eggNOG" id="ENOG502Z8P7">
    <property type="taxonomic scope" value="Bacteria"/>
</dbReference>